<accession>A0A8S5MDY3</accession>
<dbReference type="EMBL" id="BK014882">
    <property type="protein sequence ID" value="DAD80287.1"/>
    <property type="molecule type" value="Genomic_DNA"/>
</dbReference>
<proteinExistence type="predicted"/>
<protein>
    <submittedName>
        <fullName evidence="1">Uncharacterized protein</fullName>
    </submittedName>
</protein>
<evidence type="ECO:0000313" key="1">
    <source>
        <dbReference type="EMBL" id="DAD80287.1"/>
    </source>
</evidence>
<reference evidence="1" key="1">
    <citation type="journal article" date="2021" name="Proc. Natl. Acad. Sci. U.S.A.">
        <title>A Catalog of Tens of Thousands of Viruses from Human Metagenomes Reveals Hidden Associations with Chronic Diseases.</title>
        <authorList>
            <person name="Tisza M.J."/>
            <person name="Buck C.B."/>
        </authorList>
    </citation>
    <scope>NUCLEOTIDE SEQUENCE</scope>
    <source>
        <strain evidence="1">CtTqA28</strain>
    </source>
</reference>
<name>A0A8S5MDY3_9CAUD</name>
<sequence>MYSYLHQDDTATSYLDSGSSSYLLFNNLEST</sequence>
<organism evidence="1">
    <name type="scientific">Caudovirales sp. ctTqA28</name>
    <dbReference type="NCBI Taxonomy" id="2826775"/>
    <lineage>
        <taxon>Viruses</taxon>
        <taxon>Duplodnaviria</taxon>
        <taxon>Heunggongvirae</taxon>
        <taxon>Uroviricota</taxon>
        <taxon>Caudoviricetes</taxon>
    </lineage>
</organism>